<evidence type="ECO:0000256" key="3">
    <source>
        <dbReference type="ARBA" id="ARBA00022927"/>
    </source>
</evidence>
<comment type="similarity">
    <text evidence="7">Belongs to the TatC family.</text>
</comment>
<dbReference type="GO" id="GO:0043953">
    <property type="term" value="P:protein transport by the Tat complex"/>
    <property type="evidence" value="ECO:0007669"/>
    <property type="project" value="UniProtKB-UniRule"/>
</dbReference>
<dbReference type="InterPro" id="IPR002033">
    <property type="entry name" value="TatC"/>
</dbReference>
<dbReference type="GO" id="GO:0033281">
    <property type="term" value="C:TAT protein transport complex"/>
    <property type="evidence" value="ECO:0007669"/>
    <property type="project" value="UniProtKB-UniRule"/>
</dbReference>
<evidence type="ECO:0000256" key="6">
    <source>
        <dbReference type="ARBA" id="ARBA00023136"/>
    </source>
</evidence>
<keyword evidence="5 7" id="KW-0811">Translocation</keyword>
<dbReference type="GO" id="GO:0009977">
    <property type="term" value="F:proton motive force dependent protein transmembrane transporter activity"/>
    <property type="evidence" value="ECO:0007669"/>
    <property type="project" value="TreeGrafter"/>
</dbReference>
<dbReference type="Proteomes" id="UP000256486">
    <property type="component" value="Unassembled WGS sequence"/>
</dbReference>
<gene>
    <name evidence="7" type="primary">tatC</name>
    <name evidence="8" type="ORF">B7R54_08750</name>
</gene>
<proteinExistence type="inferred from homology"/>
<comment type="function">
    <text evidence="7">Part of the twin-arginine translocation (Tat) system that transports large folded proteins containing a characteristic twin-arginine motif in their signal peptide across membranes. Together with TatB, TatC is part of a receptor directly interacting with Tat signal peptides.</text>
</comment>
<dbReference type="PANTHER" id="PTHR30371:SF0">
    <property type="entry name" value="SEC-INDEPENDENT PROTEIN TRANSLOCASE PROTEIN TATC, CHLOROPLASTIC-RELATED"/>
    <property type="match status" value="1"/>
</dbReference>
<evidence type="ECO:0000313" key="9">
    <source>
        <dbReference type="Proteomes" id="UP000256486"/>
    </source>
</evidence>
<evidence type="ECO:0000256" key="7">
    <source>
        <dbReference type="HAMAP-Rule" id="MF_00902"/>
    </source>
</evidence>
<evidence type="ECO:0000256" key="5">
    <source>
        <dbReference type="ARBA" id="ARBA00023010"/>
    </source>
</evidence>
<dbReference type="HAMAP" id="MF_00902">
    <property type="entry name" value="TatC"/>
    <property type="match status" value="1"/>
</dbReference>
<dbReference type="EMBL" id="NBWZ01000001">
    <property type="protein sequence ID" value="RFA09309.1"/>
    <property type="molecule type" value="Genomic_DNA"/>
</dbReference>
<keyword evidence="6 7" id="KW-0472">Membrane</keyword>
<comment type="caution">
    <text evidence="7">Lacks conserved residue(s) required for the propagation of feature annotation.</text>
</comment>
<feature type="transmembrane region" description="Helical" evidence="7">
    <location>
        <begin position="189"/>
        <end position="207"/>
    </location>
</feature>
<keyword evidence="7" id="KW-0813">Transport</keyword>
<dbReference type="PRINTS" id="PR01840">
    <property type="entry name" value="TATCFAMILY"/>
</dbReference>
<keyword evidence="9" id="KW-1185">Reference proteome</keyword>
<evidence type="ECO:0000256" key="4">
    <source>
        <dbReference type="ARBA" id="ARBA00022989"/>
    </source>
</evidence>
<sequence>MSLGEHLVEFRKRMFRALLGVAIGAVVGWLISDQILLALSAPVSAITSSQGRAASLNFTDVSQAFDLRLQIAITVGIVLASPIWLYQMWAFLVPGLTRREKQYAVGFVLTAVPLFLAGCAAGWYVLPHMVSILTGFAPQDTTNIISAGTYYSFVLKLVVAIGIAFVLPVLLVLLNFAGILSSKSILKSWRIAILVIVLFCAIATPSADVFSMFLLAIPMVVLFYTAALISWIHDRRKARAQEKFDAELVVP</sequence>
<comment type="subunit">
    <text evidence="7">The Tat system comprises two distinct complexes: a TatABC complex, containing multiple copies of TatA, TatB and TatC subunits, and a separate TatA complex, containing only TatA subunits. Substrates initially bind to the TatABC complex, which probably triggers association of the separate TatA complex to form the active translocon.</text>
</comment>
<keyword evidence="4 7" id="KW-1133">Transmembrane helix</keyword>
<feature type="transmembrane region" description="Helical" evidence="7">
    <location>
        <begin position="104"/>
        <end position="126"/>
    </location>
</feature>
<dbReference type="NCBIfam" id="TIGR00945">
    <property type="entry name" value="tatC"/>
    <property type="match status" value="1"/>
</dbReference>
<dbReference type="OrthoDB" id="9777044at2"/>
<evidence type="ECO:0000256" key="2">
    <source>
        <dbReference type="ARBA" id="ARBA00022692"/>
    </source>
</evidence>
<comment type="subcellular location">
    <subcellularLocation>
        <location evidence="7">Cell membrane</location>
        <topology evidence="7">Multi-pass membrane protein</topology>
    </subcellularLocation>
    <subcellularLocation>
        <location evidence="1">Membrane</location>
        <topology evidence="1">Multi-pass membrane protein</topology>
    </subcellularLocation>
</comment>
<organism evidence="8 9">
    <name type="scientific">Subtercola boreus</name>
    <dbReference type="NCBI Taxonomy" id="120213"/>
    <lineage>
        <taxon>Bacteria</taxon>
        <taxon>Bacillati</taxon>
        <taxon>Actinomycetota</taxon>
        <taxon>Actinomycetes</taxon>
        <taxon>Micrococcales</taxon>
        <taxon>Microbacteriaceae</taxon>
        <taxon>Subtercola</taxon>
    </lineage>
</organism>
<feature type="transmembrane region" description="Helical" evidence="7">
    <location>
        <begin position="153"/>
        <end position="177"/>
    </location>
</feature>
<evidence type="ECO:0000256" key="1">
    <source>
        <dbReference type="ARBA" id="ARBA00004141"/>
    </source>
</evidence>
<keyword evidence="3 7" id="KW-0653">Protein transport</keyword>
<comment type="caution">
    <text evidence="8">The sequence shown here is derived from an EMBL/GenBank/DDBJ whole genome shotgun (WGS) entry which is preliminary data.</text>
</comment>
<protein>
    <recommendedName>
        <fullName evidence="7">Sec-independent protein translocase protein TatC</fullName>
    </recommendedName>
</protein>
<keyword evidence="2 7" id="KW-0812">Transmembrane</keyword>
<dbReference type="GO" id="GO:0065002">
    <property type="term" value="P:intracellular protein transmembrane transport"/>
    <property type="evidence" value="ECO:0007669"/>
    <property type="project" value="TreeGrafter"/>
</dbReference>
<name>A0A3E0VI25_9MICO</name>
<dbReference type="PANTHER" id="PTHR30371">
    <property type="entry name" value="SEC-INDEPENDENT PROTEIN TRANSLOCASE PROTEIN TATC"/>
    <property type="match status" value="1"/>
</dbReference>
<dbReference type="Pfam" id="PF00902">
    <property type="entry name" value="TatC"/>
    <property type="match status" value="1"/>
</dbReference>
<evidence type="ECO:0000313" key="8">
    <source>
        <dbReference type="EMBL" id="RFA09309.1"/>
    </source>
</evidence>
<accession>A0A3E0VI25</accession>
<dbReference type="RefSeq" id="WP_116414703.1">
    <property type="nucleotide sequence ID" value="NZ_NBWZ01000001.1"/>
</dbReference>
<dbReference type="AlphaFoldDB" id="A0A3E0VI25"/>
<feature type="transmembrane region" description="Helical" evidence="7">
    <location>
        <begin position="69"/>
        <end position="92"/>
    </location>
</feature>
<reference evidence="8 9" key="1">
    <citation type="submission" date="2017-04" db="EMBL/GenBank/DDBJ databases">
        <title>Comparative genome analysis of Subtercola boreus.</title>
        <authorList>
            <person name="Cho Y.-J."/>
            <person name="Cho A."/>
            <person name="Kim O.-S."/>
            <person name="Lee J.-I."/>
        </authorList>
    </citation>
    <scope>NUCLEOTIDE SEQUENCE [LARGE SCALE GENOMIC DNA]</scope>
    <source>
        <strain evidence="8 9">K300</strain>
    </source>
</reference>
<feature type="transmembrane region" description="Helical" evidence="7">
    <location>
        <begin position="213"/>
        <end position="233"/>
    </location>
</feature>
<keyword evidence="7" id="KW-1003">Cell membrane</keyword>